<dbReference type="InterPro" id="IPR009057">
    <property type="entry name" value="Homeodomain-like_sf"/>
</dbReference>
<keyword evidence="3 5" id="KW-0238">DNA-binding</keyword>
<evidence type="ECO:0000259" key="6">
    <source>
        <dbReference type="PROSITE" id="PS50977"/>
    </source>
</evidence>
<keyword evidence="4" id="KW-0804">Transcription</keyword>
<dbReference type="PROSITE" id="PS01081">
    <property type="entry name" value="HTH_TETR_1"/>
    <property type="match status" value="1"/>
</dbReference>
<organism evidence="7 8">
    <name type="scientific">Virgibacillus oceani</name>
    <dbReference type="NCBI Taxonomy" id="1479511"/>
    <lineage>
        <taxon>Bacteria</taxon>
        <taxon>Bacillati</taxon>
        <taxon>Bacillota</taxon>
        <taxon>Bacilli</taxon>
        <taxon>Bacillales</taxon>
        <taxon>Bacillaceae</taxon>
        <taxon>Virgibacillus</taxon>
    </lineage>
</organism>
<reference evidence="7" key="1">
    <citation type="journal article" date="2014" name="Int. J. Syst. Evol. Microbiol.">
        <title>Complete genome sequence of Corynebacterium casei LMG S-19264T (=DSM 44701T), isolated from a smear-ripened cheese.</title>
        <authorList>
            <consortium name="US DOE Joint Genome Institute (JGI-PGF)"/>
            <person name="Walter F."/>
            <person name="Albersmeier A."/>
            <person name="Kalinowski J."/>
            <person name="Ruckert C."/>
        </authorList>
    </citation>
    <scope>NUCLEOTIDE SEQUENCE</scope>
    <source>
        <strain evidence="7">CGMCC 1.12754</strain>
    </source>
</reference>
<feature type="domain" description="HTH tetR-type" evidence="6">
    <location>
        <begin position="11"/>
        <end position="71"/>
    </location>
</feature>
<dbReference type="PANTHER" id="PTHR47506">
    <property type="entry name" value="TRANSCRIPTIONAL REGULATORY PROTEIN"/>
    <property type="match status" value="1"/>
</dbReference>
<dbReference type="InterPro" id="IPR001647">
    <property type="entry name" value="HTH_TetR"/>
</dbReference>
<keyword evidence="2" id="KW-0805">Transcription regulation</keyword>
<dbReference type="InterPro" id="IPR039538">
    <property type="entry name" value="BetI_C"/>
</dbReference>
<dbReference type="SUPFAM" id="SSF46689">
    <property type="entry name" value="Homeodomain-like"/>
    <property type="match status" value="1"/>
</dbReference>
<dbReference type="RefSeq" id="WP_188456991.1">
    <property type="nucleotide sequence ID" value="NZ_BMFR01000034.1"/>
</dbReference>
<feature type="DNA-binding region" description="H-T-H motif" evidence="5">
    <location>
        <begin position="34"/>
        <end position="53"/>
    </location>
</feature>
<name>A0A917HU60_9BACI</name>
<dbReference type="SUPFAM" id="SSF48498">
    <property type="entry name" value="Tetracyclin repressor-like, C-terminal domain"/>
    <property type="match status" value="1"/>
</dbReference>
<evidence type="ECO:0000313" key="8">
    <source>
        <dbReference type="Proteomes" id="UP000622860"/>
    </source>
</evidence>
<dbReference type="EMBL" id="BMFR01000034">
    <property type="protein sequence ID" value="GGG88685.1"/>
    <property type="molecule type" value="Genomic_DNA"/>
</dbReference>
<sequence length="200" mass="23373">MAPRISEEAKEEKRLALLDAALECFSQKGYYASSVDDIVRYSNLSKGSVYNYFDSKEDIFISLLQHQTKTSLERLNKVLREIESPLEKLKYWINLDIPFNLHKKKMMRVHIEFWMYSSDSPDVKKVLTDRFDTVLGIVKDIIAEGIEAGEFKKDVDPEKAAGMFWALHDGLWLHTLVRFDEKQLEERIKEIETTMLAYLT</sequence>
<comment type="caution">
    <text evidence="7">The sequence shown here is derived from an EMBL/GenBank/DDBJ whole genome shotgun (WGS) entry which is preliminary data.</text>
</comment>
<evidence type="ECO:0000256" key="4">
    <source>
        <dbReference type="ARBA" id="ARBA00023163"/>
    </source>
</evidence>
<dbReference type="Pfam" id="PF00440">
    <property type="entry name" value="TetR_N"/>
    <property type="match status" value="1"/>
</dbReference>
<keyword evidence="1" id="KW-0678">Repressor</keyword>
<evidence type="ECO:0000256" key="2">
    <source>
        <dbReference type="ARBA" id="ARBA00023015"/>
    </source>
</evidence>
<dbReference type="Gene3D" id="1.10.357.10">
    <property type="entry name" value="Tetracycline Repressor, domain 2"/>
    <property type="match status" value="1"/>
</dbReference>
<reference evidence="7" key="2">
    <citation type="submission" date="2020-09" db="EMBL/GenBank/DDBJ databases">
        <authorList>
            <person name="Sun Q."/>
            <person name="Zhou Y."/>
        </authorList>
    </citation>
    <scope>NUCLEOTIDE SEQUENCE</scope>
    <source>
        <strain evidence="7">CGMCC 1.12754</strain>
    </source>
</reference>
<proteinExistence type="predicted"/>
<accession>A0A917HU60</accession>
<evidence type="ECO:0000313" key="7">
    <source>
        <dbReference type="EMBL" id="GGG88685.1"/>
    </source>
</evidence>
<evidence type="ECO:0000256" key="1">
    <source>
        <dbReference type="ARBA" id="ARBA00022491"/>
    </source>
</evidence>
<dbReference type="PRINTS" id="PR00455">
    <property type="entry name" value="HTHTETR"/>
</dbReference>
<gene>
    <name evidence="7" type="ORF">GCM10011398_38360</name>
</gene>
<dbReference type="InterPro" id="IPR023772">
    <property type="entry name" value="DNA-bd_HTH_TetR-type_CS"/>
</dbReference>
<dbReference type="Gene3D" id="1.10.10.60">
    <property type="entry name" value="Homeodomain-like"/>
    <property type="match status" value="1"/>
</dbReference>
<dbReference type="AlphaFoldDB" id="A0A917HU60"/>
<dbReference type="InterPro" id="IPR036271">
    <property type="entry name" value="Tet_transcr_reg_TetR-rel_C_sf"/>
</dbReference>
<dbReference type="Proteomes" id="UP000622860">
    <property type="component" value="Unassembled WGS sequence"/>
</dbReference>
<keyword evidence="8" id="KW-1185">Reference proteome</keyword>
<protein>
    <recommendedName>
        <fullName evidence="6">HTH tetR-type domain-containing protein</fullName>
    </recommendedName>
</protein>
<evidence type="ECO:0000256" key="3">
    <source>
        <dbReference type="ARBA" id="ARBA00023125"/>
    </source>
</evidence>
<evidence type="ECO:0000256" key="5">
    <source>
        <dbReference type="PROSITE-ProRule" id="PRU00335"/>
    </source>
</evidence>
<dbReference type="Pfam" id="PF13977">
    <property type="entry name" value="TetR_C_6"/>
    <property type="match status" value="1"/>
</dbReference>
<dbReference type="PROSITE" id="PS50977">
    <property type="entry name" value="HTH_TETR_2"/>
    <property type="match status" value="1"/>
</dbReference>
<dbReference type="PANTHER" id="PTHR47506:SF6">
    <property type="entry name" value="HTH-TYPE TRANSCRIPTIONAL REPRESSOR NEMR"/>
    <property type="match status" value="1"/>
</dbReference>
<dbReference type="GO" id="GO:0003677">
    <property type="term" value="F:DNA binding"/>
    <property type="evidence" value="ECO:0007669"/>
    <property type="project" value="UniProtKB-UniRule"/>
</dbReference>